<dbReference type="OrthoDB" id="1015401at2"/>
<dbReference type="AlphaFoldDB" id="A0A1T4P0Y5"/>
<dbReference type="RefSeq" id="WP_078737185.1">
    <property type="nucleotide sequence ID" value="NZ_FUXE01000013.1"/>
</dbReference>
<gene>
    <name evidence="1" type="ORF">SAMN02745171_01278</name>
</gene>
<keyword evidence="2" id="KW-1185">Reference proteome</keyword>
<name>A0A1T4P0Y5_9PORP</name>
<proteinExistence type="predicted"/>
<accession>A0A1T4P0Y5</accession>
<evidence type="ECO:0000313" key="1">
    <source>
        <dbReference type="EMBL" id="SJZ84638.1"/>
    </source>
</evidence>
<sequence>MKQISLIGAYIAVVALLFTSCGGNSDGRQKSQKLPVLTANERSLFENDALRIVEEDGMETEGWVYNILKVHPKQSTIKNFQIEGTILSFESVIGNTMLVSEGTSTLRTLLPYDLTTGEKIFDIEYNFSSDPGIDVDNDYQFSFYTYEETLPTISWDEQTKSWKSPNELPETVQNADLEKVKKEAEENLFDGFSLMAYRKVKVDLKERTATPVDEYKWGYLE</sequence>
<evidence type="ECO:0000313" key="2">
    <source>
        <dbReference type="Proteomes" id="UP000190121"/>
    </source>
</evidence>
<dbReference type="EMBL" id="FUXE01000013">
    <property type="protein sequence ID" value="SJZ84638.1"/>
    <property type="molecule type" value="Genomic_DNA"/>
</dbReference>
<dbReference type="Proteomes" id="UP000190121">
    <property type="component" value="Unassembled WGS sequence"/>
</dbReference>
<dbReference type="STRING" id="29524.SAMN02745171_01278"/>
<protein>
    <recommendedName>
        <fullName evidence="3">Lipoprotein</fullName>
    </recommendedName>
</protein>
<organism evidence="1 2">
    <name type="scientific">Porphyromonas circumdentaria</name>
    <dbReference type="NCBI Taxonomy" id="29524"/>
    <lineage>
        <taxon>Bacteria</taxon>
        <taxon>Pseudomonadati</taxon>
        <taxon>Bacteroidota</taxon>
        <taxon>Bacteroidia</taxon>
        <taxon>Bacteroidales</taxon>
        <taxon>Porphyromonadaceae</taxon>
        <taxon>Porphyromonas</taxon>
    </lineage>
</organism>
<reference evidence="2" key="1">
    <citation type="submission" date="2017-02" db="EMBL/GenBank/DDBJ databases">
        <authorList>
            <person name="Varghese N."/>
            <person name="Submissions S."/>
        </authorList>
    </citation>
    <scope>NUCLEOTIDE SEQUENCE [LARGE SCALE GENOMIC DNA]</scope>
    <source>
        <strain evidence="2">ATCC 51356</strain>
    </source>
</reference>
<dbReference type="PROSITE" id="PS51257">
    <property type="entry name" value="PROKAR_LIPOPROTEIN"/>
    <property type="match status" value="1"/>
</dbReference>
<evidence type="ECO:0008006" key="3">
    <source>
        <dbReference type="Google" id="ProtNLM"/>
    </source>
</evidence>